<name>A0AAD7FLM0_9AGAR</name>
<reference evidence="2" key="1">
    <citation type="submission" date="2023-03" db="EMBL/GenBank/DDBJ databases">
        <title>Massive genome expansion in bonnet fungi (Mycena s.s.) driven by repeated elements and novel gene families across ecological guilds.</title>
        <authorList>
            <consortium name="Lawrence Berkeley National Laboratory"/>
            <person name="Harder C.B."/>
            <person name="Miyauchi S."/>
            <person name="Viragh M."/>
            <person name="Kuo A."/>
            <person name="Thoen E."/>
            <person name="Andreopoulos B."/>
            <person name="Lu D."/>
            <person name="Skrede I."/>
            <person name="Drula E."/>
            <person name="Henrissat B."/>
            <person name="Morin E."/>
            <person name="Kohler A."/>
            <person name="Barry K."/>
            <person name="LaButti K."/>
            <person name="Morin E."/>
            <person name="Salamov A."/>
            <person name="Lipzen A."/>
            <person name="Mereny Z."/>
            <person name="Hegedus B."/>
            <person name="Baldrian P."/>
            <person name="Stursova M."/>
            <person name="Weitz H."/>
            <person name="Taylor A."/>
            <person name="Grigoriev I.V."/>
            <person name="Nagy L.G."/>
            <person name="Martin F."/>
            <person name="Kauserud H."/>
        </authorList>
    </citation>
    <scope>NUCLEOTIDE SEQUENCE</scope>
    <source>
        <strain evidence="2">9284</strain>
    </source>
</reference>
<comment type="caution">
    <text evidence="2">The sequence shown here is derived from an EMBL/GenBank/DDBJ whole genome shotgun (WGS) entry which is preliminary data.</text>
</comment>
<accession>A0AAD7FLM0</accession>
<gene>
    <name evidence="2" type="ORF">FB45DRAFT_1059912</name>
</gene>
<evidence type="ECO:0000313" key="2">
    <source>
        <dbReference type="EMBL" id="KAJ7627083.1"/>
    </source>
</evidence>
<dbReference type="AlphaFoldDB" id="A0AAD7FLM0"/>
<evidence type="ECO:0000313" key="3">
    <source>
        <dbReference type="Proteomes" id="UP001221142"/>
    </source>
</evidence>
<dbReference type="EMBL" id="JARKIF010000011">
    <property type="protein sequence ID" value="KAJ7627083.1"/>
    <property type="molecule type" value="Genomic_DNA"/>
</dbReference>
<dbReference type="Proteomes" id="UP001221142">
    <property type="component" value="Unassembled WGS sequence"/>
</dbReference>
<proteinExistence type="predicted"/>
<protein>
    <submittedName>
        <fullName evidence="2">Uncharacterized protein</fullName>
    </submittedName>
</protein>
<evidence type="ECO:0000256" key="1">
    <source>
        <dbReference type="SAM" id="MobiDB-lite"/>
    </source>
</evidence>
<feature type="region of interest" description="Disordered" evidence="1">
    <location>
        <begin position="1"/>
        <end position="41"/>
    </location>
</feature>
<keyword evidence="3" id="KW-1185">Reference proteome</keyword>
<sequence length="294" mass="33227">MPLETTNAHRRSSFSSRFREDEDDSYSPLPTRPGSPICNLGTSLQHLHIQPPQRPLTPGPSRTRSSPVRVTCIPLCHPHTPRPSPLSHPFPIVQNPHPLLPDWWHQPSPDGRPRRVGGSGDFWAGDNVAFYPDPQYMGTGQQGLEGVSMELALQGCAQMLLGDQTLEGRLPFARIRGPILRVQWPGYQEFDPTYSQLQPLRLDRPLLLTPTMTFRKLAQQLAQLYFEFAMDETYANSVSAPPYPRGLIPLGAAQAPNTVNFNWLRMVKLWYNVDERVWNLEVIIVDDYMGDLGL</sequence>
<organism evidence="2 3">
    <name type="scientific">Roridomyces roridus</name>
    <dbReference type="NCBI Taxonomy" id="1738132"/>
    <lineage>
        <taxon>Eukaryota</taxon>
        <taxon>Fungi</taxon>
        <taxon>Dikarya</taxon>
        <taxon>Basidiomycota</taxon>
        <taxon>Agaricomycotina</taxon>
        <taxon>Agaricomycetes</taxon>
        <taxon>Agaricomycetidae</taxon>
        <taxon>Agaricales</taxon>
        <taxon>Marasmiineae</taxon>
        <taxon>Mycenaceae</taxon>
        <taxon>Roridomyces</taxon>
    </lineage>
</organism>